<dbReference type="EMBL" id="JAUOPG010000001">
    <property type="protein sequence ID" value="MDO6452192.1"/>
    <property type="molecule type" value="Genomic_DNA"/>
</dbReference>
<dbReference type="Pfam" id="PF09115">
    <property type="entry name" value="DNApol3-delta_C"/>
    <property type="match status" value="1"/>
</dbReference>
<protein>
    <recommendedName>
        <fullName evidence="2">DNA polymerase III subunit delta'</fullName>
        <ecNumber evidence="1">2.7.7.7</ecNumber>
    </recommendedName>
</protein>
<evidence type="ECO:0000256" key="5">
    <source>
        <dbReference type="ARBA" id="ARBA00022705"/>
    </source>
</evidence>
<evidence type="ECO:0000313" key="10">
    <source>
        <dbReference type="Proteomes" id="UP001169862"/>
    </source>
</evidence>
<keyword evidence="6" id="KW-0239">DNA-directed DNA polymerase</keyword>
<dbReference type="InterPro" id="IPR050238">
    <property type="entry name" value="DNA_Rep/Repair_Clamp_Loader"/>
</dbReference>
<evidence type="ECO:0000256" key="2">
    <source>
        <dbReference type="ARBA" id="ARBA00014363"/>
    </source>
</evidence>
<dbReference type="GO" id="GO:0009360">
    <property type="term" value="C:DNA polymerase III complex"/>
    <property type="evidence" value="ECO:0007669"/>
    <property type="project" value="InterPro"/>
</dbReference>
<comment type="catalytic activity">
    <reaction evidence="7">
        <text>DNA(n) + a 2'-deoxyribonucleoside 5'-triphosphate = DNA(n+1) + diphosphate</text>
        <dbReference type="Rhea" id="RHEA:22508"/>
        <dbReference type="Rhea" id="RHEA-COMP:17339"/>
        <dbReference type="Rhea" id="RHEA-COMP:17340"/>
        <dbReference type="ChEBI" id="CHEBI:33019"/>
        <dbReference type="ChEBI" id="CHEBI:61560"/>
        <dbReference type="ChEBI" id="CHEBI:173112"/>
        <dbReference type="EC" id="2.7.7.7"/>
    </reaction>
</comment>
<keyword evidence="5" id="KW-0235">DNA replication</keyword>
<dbReference type="GO" id="GO:0003677">
    <property type="term" value="F:DNA binding"/>
    <property type="evidence" value="ECO:0007669"/>
    <property type="project" value="InterPro"/>
</dbReference>
<proteinExistence type="predicted"/>
<dbReference type="NCBIfam" id="TIGR00678">
    <property type="entry name" value="holB"/>
    <property type="match status" value="1"/>
</dbReference>
<dbReference type="InterPro" id="IPR027417">
    <property type="entry name" value="P-loop_NTPase"/>
</dbReference>
<evidence type="ECO:0000256" key="1">
    <source>
        <dbReference type="ARBA" id="ARBA00012417"/>
    </source>
</evidence>
<dbReference type="PANTHER" id="PTHR11669">
    <property type="entry name" value="REPLICATION FACTOR C / DNA POLYMERASE III GAMMA-TAU SUBUNIT"/>
    <property type="match status" value="1"/>
</dbReference>
<evidence type="ECO:0000256" key="7">
    <source>
        <dbReference type="ARBA" id="ARBA00049244"/>
    </source>
</evidence>
<dbReference type="AlphaFoldDB" id="A0AAW7XDD2"/>
<dbReference type="Gene3D" id="1.20.272.10">
    <property type="match status" value="1"/>
</dbReference>
<organism evidence="9 10">
    <name type="scientific">Neptunomonas phycophila</name>
    <dbReference type="NCBI Taxonomy" id="1572645"/>
    <lineage>
        <taxon>Bacteria</taxon>
        <taxon>Pseudomonadati</taxon>
        <taxon>Pseudomonadota</taxon>
        <taxon>Gammaproteobacteria</taxon>
        <taxon>Oceanospirillales</taxon>
        <taxon>Oceanospirillaceae</taxon>
        <taxon>Neptunomonas</taxon>
    </lineage>
</organism>
<reference evidence="9" key="1">
    <citation type="submission" date="2023-07" db="EMBL/GenBank/DDBJ databases">
        <title>Genome content predicts the carbon catabolic preferences of heterotrophic bacteria.</title>
        <authorList>
            <person name="Gralka M."/>
        </authorList>
    </citation>
    <scope>NUCLEOTIDE SEQUENCE</scope>
    <source>
        <strain evidence="9">I2M16</strain>
    </source>
</reference>
<keyword evidence="3 9" id="KW-0808">Transferase</keyword>
<dbReference type="InterPro" id="IPR015199">
    <property type="entry name" value="DNA_pol_III_delta_C"/>
</dbReference>
<evidence type="ECO:0000256" key="6">
    <source>
        <dbReference type="ARBA" id="ARBA00022932"/>
    </source>
</evidence>
<evidence type="ECO:0000256" key="3">
    <source>
        <dbReference type="ARBA" id="ARBA00022679"/>
    </source>
</evidence>
<feature type="domain" description="DNA polymerase III delta subunit C-terminal" evidence="8">
    <location>
        <begin position="223"/>
        <end position="334"/>
    </location>
</feature>
<evidence type="ECO:0000313" key="9">
    <source>
        <dbReference type="EMBL" id="MDO6452192.1"/>
    </source>
</evidence>
<keyword evidence="4 9" id="KW-0548">Nucleotidyltransferase</keyword>
<comment type="caution">
    <text evidence="9">The sequence shown here is derived from an EMBL/GenBank/DDBJ whole genome shotgun (WGS) entry which is preliminary data.</text>
</comment>
<dbReference type="NCBIfam" id="NF004310">
    <property type="entry name" value="PRK05707.1"/>
    <property type="match status" value="1"/>
</dbReference>
<sequence>MSEMADRYHALNAEVFPWFLPQWQRVLSLFDQNRLPHALLLNGAPGIGKARLAESIAGYVMCHQPVDSKACGHCRSCELLASSGHPDLYYLQPDEAGKAIKVDQVRELTEFMQNTAQQGGYRVVVLEPAEAMNISAANALLKTLEEPGKDTLLILITHQLGQVLPTIKSRCQRLDCAIPSSEQSVPWLMAQLSIEEAEASRLLSVVHGAPLTGLAFKSSGQQALRADLLSSLRDMLRGRKTPIETAEQFVKTDVEIVLSLVLGVLSDVARMKATDEPECIRNGDMEKMIKGVAKNTTPDKIFILMDAIQEELLGLKRRHNPNKQLLLERIFLDWLSLIQP</sequence>
<dbReference type="Proteomes" id="UP001169862">
    <property type="component" value="Unassembled WGS sequence"/>
</dbReference>
<dbReference type="GO" id="GO:0003887">
    <property type="term" value="F:DNA-directed DNA polymerase activity"/>
    <property type="evidence" value="ECO:0007669"/>
    <property type="project" value="UniProtKB-KW"/>
</dbReference>
<dbReference type="InterPro" id="IPR004622">
    <property type="entry name" value="DNA_pol_HolB"/>
</dbReference>
<dbReference type="GO" id="GO:0008408">
    <property type="term" value="F:3'-5' exonuclease activity"/>
    <property type="evidence" value="ECO:0007669"/>
    <property type="project" value="InterPro"/>
</dbReference>
<gene>
    <name evidence="9" type="ORF">Q4490_01315</name>
</gene>
<dbReference type="PANTHER" id="PTHR11669:SF8">
    <property type="entry name" value="DNA POLYMERASE III SUBUNIT DELTA"/>
    <property type="match status" value="1"/>
</dbReference>
<evidence type="ECO:0000259" key="8">
    <source>
        <dbReference type="Pfam" id="PF09115"/>
    </source>
</evidence>
<dbReference type="SUPFAM" id="SSF52540">
    <property type="entry name" value="P-loop containing nucleoside triphosphate hydrolases"/>
    <property type="match status" value="1"/>
</dbReference>
<dbReference type="GO" id="GO:0006261">
    <property type="term" value="P:DNA-templated DNA replication"/>
    <property type="evidence" value="ECO:0007669"/>
    <property type="project" value="TreeGrafter"/>
</dbReference>
<name>A0AAW7XDD2_9GAMM</name>
<dbReference type="Pfam" id="PF13177">
    <property type="entry name" value="DNA_pol3_delta2"/>
    <property type="match status" value="1"/>
</dbReference>
<accession>A0AAW7XDD2</accession>
<dbReference type="EC" id="2.7.7.7" evidence="1"/>
<evidence type="ECO:0000256" key="4">
    <source>
        <dbReference type="ARBA" id="ARBA00022695"/>
    </source>
</evidence>
<dbReference type="RefSeq" id="WP_303548183.1">
    <property type="nucleotide sequence ID" value="NZ_JAUOPG010000001.1"/>
</dbReference>
<dbReference type="Gene3D" id="3.40.50.300">
    <property type="entry name" value="P-loop containing nucleotide triphosphate hydrolases"/>
    <property type="match status" value="1"/>
</dbReference>